<gene>
    <name evidence="2" type="ORF">C6Y56_23525</name>
</gene>
<dbReference type="Pfam" id="PF13175">
    <property type="entry name" value="AAA_15"/>
    <property type="match status" value="1"/>
</dbReference>
<organism evidence="2 3">
    <name type="scientific">Pseudomonas fluorescens</name>
    <dbReference type="NCBI Taxonomy" id="294"/>
    <lineage>
        <taxon>Bacteria</taxon>
        <taxon>Pseudomonadati</taxon>
        <taxon>Pseudomonadota</taxon>
        <taxon>Gammaproteobacteria</taxon>
        <taxon>Pseudomonadales</taxon>
        <taxon>Pseudomonadaceae</taxon>
        <taxon>Pseudomonas</taxon>
    </lineage>
</organism>
<dbReference type="EMBL" id="CP027561">
    <property type="protein sequence ID" value="QJP97401.1"/>
    <property type="molecule type" value="Genomic_DNA"/>
</dbReference>
<dbReference type="RefSeq" id="WP_169431801.1">
    <property type="nucleotide sequence ID" value="NZ_CP027561.1"/>
</dbReference>
<sequence length="437" mass="49359">MQNTRIREIFISRLYGLYNHRINLTEEGLTIIHGANGVGKTAVLKCLDYLFGWNIDALSKIPFRTINIGLSDGAKISISRATRIERTPSKSDMLNGPLELSFFKDPNTHIETVFAIDPEMANFAETITASQTWMVKVQHGLWRDTRTGKYVDAMEVVQDYFPGKGKKKKTYSGYFEKIRKGLNVKLIDTHRLSQRSKDQLADFTVLECAADMLKQIKTVNAEYARRAQELDQNFPHRLILNSNSFYGPDIVKERLLKLEKRQVQLSKIGLLATHGAQTFPSDVESLSNPKLEAISLFVQDSEAKLDAFNELAIRCTALLKLLNTKFKHKKLELSKETGLSIIDSFGDIIPMDALSSGEQHELVITYELLFKTPSNTLLLIDEPEISLHVGWQKSFIEDLLYISNIVGFESVVATHSPFIVGEKYDLMVSLDDGVHGE</sequence>
<accession>A0A7Z3C8C2</accession>
<proteinExistence type="predicted"/>
<evidence type="ECO:0000313" key="2">
    <source>
        <dbReference type="EMBL" id="QJP97401.1"/>
    </source>
</evidence>
<dbReference type="InterPro" id="IPR041685">
    <property type="entry name" value="AAA_GajA/Old/RecF-like"/>
</dbReference>
<dbReference type="Gene3D" id="3.40.50.300">
    <property type="entry name" value="P-loop containing nucleotide triphosphate hydrolases"/>
    <property type="match status" value="1"/>
</dbReference>
<reference evidence="2 3" key="1">
    <citation type="submission" date="2018-03" db="EMBL/GenBank/DDBJ databases">
        <title>Complete genome sequence of Pseudomonas fluorescens sp. G7.</title>
        <authorList>
            <person name="Gao C.-H."/>
            <person name="Li Z."/>
            <person name="Cai P."/>
        </authorList>
    </citation>
    <scope>NUCLEOTIDE SEQUENCE [LARGE SCALE GENOMIC DNA]</scope>
    <source>
        <strain evidence="2 3">G7</strain>
    </source>
</reference>
<dbReference type="PANTHER" id="PTHR43581">
    <property type="entry name" value="ATP/GTP PHOSPHATASE"/>
    <property type="match status" value="1"/>
</dbReference>
<dbReference type="Proteomes" id="UP000501669">
    <property type="component" value="Chromosome"/>
</dbReference>
<dbReference type="InterPro" id="IPR027417">
    <property type="entry name" value="P-loop_NTPase"/>
</dbReference>
<feature type="domain" description="Endonuclease GajA/Old nuclease/RecF-like AAA" evidence="1">
    <location>
        <begin position="17"/>
        <end position="420"/>
    </location>
</feature>
<evidence type="ECO:0000313" key="3">
    <source>
        <dbReference type="Proteomes" id="UP000501669"/>
    </source>
</evidence>
<dbReference type="AlphaFoldDB" id="A0A7Z3C8C2"/>
<dbReference type="InterPro" id="IPR051396">
    <property type="entry name" value="Bact_Antivir_Def_Nuclease"/>
</dbReference>
<dbReference type="PANTHER" id="PTHR43581:SF2">
    <property type="entry name" value="EXCINUCLEASE ATPASE SUBUNIT"/>
    <property type="match status" value="1"/>
</dbReference>
<evidence type="ECO:0000259" key="1">
    <source>
        <dbReference type="Pfam" id="PF13175"/>
    </source>
</evidence>
<protein>
    <recommendedName>
        <fullName evidence="1">Endonuclease GajA/Old nuclease/RecF-like AAA domain-containing protein</fullName>
    </recommendedName>
</protein>
<dbReference type="SUPFAM" id="SSF52540">
    <property type="entry name" value="P-loop containing nucleoside triphosphate hydrolases"/>
    <property type="match status" value="1"/>
</dbReference>
<name>A0A7Z3C8C2_PSEFL</name>